<evidence type="ECO:0000256" key="7">
    <source>
        <dbReference type="ARBA" id="ARBA00023136"/>
    </source>
</evidence>
<dbReference type="PANTHER" id="PTHR21137">
    <property type="entry name" value="ODORANT RECEPTOR"/>
    <property type="match status" value="1"/>
</dbReference>
<name>A0A6G1LS02_9HYME</name>
<keyword evidence="12" id="KW-1185">Reference proteome</keyword>
<reference evidence="11 12" key="1">
    <citation type="submission" date="2019-08" db="EMBL/GenBank/DDBJ databases">
        <title>High quality draft denovo assembly of Nylanderia fulva.</title>
        <authorList>
            <person name="Vargo E.L."/>
            <person name="Tarone A.M."/>
            <person name="Konganti K.R."/>
        </authorList>
    </citation>
    <scope>NUCLEOTIDE SEQUENCE [LARGE SCALE GENOMIC DNA]</scope>
    <source>
        <strain evidence="11">TAMU-Nful-2015</strain>
        <tissue evidence="11">Whole body</tissue>
    </source>
</reference>
<evidence type="ECO:0000256" key="4">
    <source>
        <dbReference type="ARBA" id="ARBA00022692"/>
    </source>
</evidence>
<protein>
    <recommendedName>
        <fullName evidence="10">Odorant receptor</fullName>
    </recommendedName>
</protein>
<dbReference type="AlphaFoldDB" id="A0A6G1LS02"/>
<evidence type="ECO:0000256" key="8">
    <source>
        <dbReference type="ARBA" id="ARBA00023170"/>
    </source>
</evidence>
<dbReference type="GO" id="GO:0005886">
    <property type="term" value="C:plasma membrane"/>
    <property type="evidence" value="ECO:0007669"/>
    <property type="project" value="UniProtKB-SubCell"/>
</dbReference>
<feature type="transmembrane region" description="Helical" evidence="10">
    <location>
        <begin position="68"/>
        <end position="86"/>
    </location>
</feature>
<evidence type="ECO:0000256" key="5">
    <source>
        <dbReference type="ARBA" id="ARBA00022725"/>
    </source>
</evidence>
<comment type="subcellular location">
    <subcellularLocation>
        <location evidence="1 10">Cell membrane</location>
        <topology evidence="1 10">Multi-pass membrane protein</topology>
    </subcellularLocation>
</comment>
<dbReference type="PANTHER" id="PTHR21137:SF3">
    <property type="entry name" value="ODORANT RECEPTOR 30A-RELATED"/>
    <property type="match status" value="1"/>
</dbReference>
<feature type="transmembrane region" description="Helical" evidence="10">
    <location>
        <begin position="126"/>
        <end position="145"/>
    </location>
</feature>
<feature type="transmembrane region" description="Helical" evidence="10">
    <location>
        <begin position="187"/>
        <end position="211"/>
    </location>
</feature>
<dbReference type="EMBL" id="SGBU01000019">
    <property type="protein sequence ID" value="KAF3054569.1"/>
    <property type="molecule type" value="Genomic_DNA"/>
</dbReference>
<feature type="transmembrane region" description="Helical" evidence="10">
    <location>
        <begin position="276"/>
        <end position="293"/>
    </location>
</feature>
<comment type="caution">
    <text evidence="11">The sequence shown here is derived from an EMBL/GenBank/DDBJ whole genome shotgun (WGS) entry which is preliminary data.</text>
</comment>
<feature type="transmembrane region" description="Helical" evidence="10">
    <location>
        <begin position="244"/>
        <end position="264"/>
    </location>
</feature>
<evidence type="ECO:0000256" key="2">
    <source>
        <dbReference type="ARBA" id="ARBA00022475"/>
    </source>
</evidence>
<dbReference type="Pfam" id="PF02949">
    <property type="entry name" value="7tm_6"/>
    <property type="match status" value="1"/>
</dbReference>
<keyword evidence="2" id="KW-1003">Cell membrane</keyword>
<comment type="caution">
    <text evidence="10">Lacks conserved residue(s) required for the propagation of feature annotation.</text>
</comment>
<evidence type="ECO:0000256" key="10">
    <source>
        <dbReference type="RuleBase" id="RU351113"/>
    </source>
</evidence>
<evidence type="ECO:0000256" key="6">
    <source>
        <dbReference type="ARBA" id="ARBA00022989"/>
    </source>
</evidence>
<dbReference type="GO" id="GO:0007165">
    <property type="term" value="P:signal transduction"/>
    <property type="evidence" value="ECO:0007669"/>
    <property type="project" value="UniProtKB-KW"/>
</dbReference>
<dbReference type="Proteomes" id="UP000479987">
    <property type="component" value="Unassembled WGS sequence"/>
</dbReference>
<accession>A0A6G1LS02</accession>
<keyword evidence="9 10" id="KW-0807">Transducer</keyword>
<sequence length="376" mass="43813">MDILEFTFKILISCGCWIPNSWTVPSYRRFMYHAYTIFILLLINTFTLSQFLDIILTVDNPEDFMDNFYMLLAMIVSCFKMFSLLMNRSNIAMLTDILMNGPCKPLEPAEIEIRQRFDKLIETNTLHYMILVELTCASTAIASLFTDYRKKKLTFRAWLPFDYYSSTALFHFTYFHQLISLTVGSVLHVACDGLICGLLLHICCQIEILSYRLKKIARNPKILRDCVNQHNLITKIACLLNKKFRFTISFQFLVSTLVVCFTLYQLTKSSGKFVELGMYMSCMLTQIFLYCWYANEVKLKSLQLVNDLYEIEWLTLGQHVQKDLLTIAIRSRMPIEFSSAYVIPMNLDSFVGLLKTSYSTYNILQQMQDPSNNEDI</sequence>
<proteinExistence type="inferred from homology"/>
<dbReference type="GO" id="GO:0004984">
    <property type="term" value="F:olfactory receptor activity"/>
    <property type="evidence" value="ECO:0007669"/>
    <property type="project" value="InterPro"/>
</dbReference>
<evidence type="ECO:0000313" key="11">
    <source>
        <dbReference type="EMBL" id="KAF3054569.1"/>
    </source>
</evidence>
<evidence type="ECO:0000313" key="12">
    <source>
        <dbReference type="Proteomes" id="UP000479987"/>
    </source>
</evidence>
<gene>
    <name evidence="11" type="primary">Or-018</name>
    <name evidence="11" type="synonym">Nful_v1.0-Or-018</name>
    <name evidence="11" type="ORF">NFUL_NFUL000093</name>
</gene>
<comment type="similarity">
    <text evidence="10">Belongs to the insect chemoreceptor superfamily. Heteromeric odorant receptor channel (TC 1.A.69) family.</text>
</comment>
<keyword evidence="6 10" id="KW-1133">Transmembrane helix</keyword>
<organism evidence="11 12">
    <name type="scientific">Nylanderia fulva</name>
    <dbReference type="NCBI Taxonomy" id="613905"/>
    <lineage>
        <taxon>Eukaryota</taxon>
        <taxon>Metazoa</taxon>
        <taxon>Ecdysozoa</taxon>
        <taxon>Arthropoda</taxon>
        <taxon>Hexapoda</taxon>
        <taxon>Insecta</taxon>
        <taxon>Pterygota</taxon>
        <taxon>Neoptera</taxon>
        <taxon>Endopterygota</taxon>
        <taxon>Hymenoptera</taxon>
        <taxon>Apocrita</taxon>
        <taxon>Aculeata</taxon>
        <taxon>Formicoidea</taxon>
        <taxon>Formicidae</taxon>
        <taxon>Formicinae</taxon>
        <taxon>Nylanderia</taxon>
    </lineage>
</organism>
<evidence type="ECO:0000256" key="1">
    <source>
        <dbReference type="ARBA" id="ARBA00004651"/>
    </source>
</evidence>
<evidence type="ECO:0000256" key="3">
    <source>
        <dbReference type="ARBA" id="ARBA00022606"/>
    </source>
</evidence>
<feature type="transmembrane region" description="Helical" evidence="10">
    <location>
        <begin position="32"/>
        <end position="56"/>
    </location>
</feature>
<evidence type="ECO:0000256" key="9">
    <source>
        <dbReference type="ARBA" id="ARBA00023224"/>
    </source>
</evidence>
<keyword evidence="8 10" id="KW-0675">Receptor</keyword>
<keyword evidence="5 10" id="KW-0552">Olfaction</keyword>
<dbReference type="OrthoDB" id="6597368at2759"/>
<dbReference type="GO" id="GO:0005549">
    <property type="term" value="F:odorant binding"/>
    <property type="evidence" value="ECO:0007669"/>
    <property type="project" value="InterPro"/>
</dbReference>
<keyword evidence="7 10" id="KW-0472">Membrane</keyword>
<dbReference type="InterPro" id="IPR004117">
    <property type="entry name" value="7tm6_olfct_rcpt"/>
</dbReference>
<keyword evidence="4 10" id="KW-0812">Transmembrane</keyword>
<keyword evidence="3 10" id="KW-0716">Sensory transduction</keyword>